<reference evidence="9 10" key="1">
    <citation type="submission" date="2019-12" db="EMBL/GenBank/DDBJ databases">
        <title>Paenibacillus sp. nov. sp. isolated from soil.</title>
        <authorList>
            <person name="Kim J."/>
            <person name="Jeong S.E."/>
            <person name="Jung H.S."/>
            <person name="Jeon C.O."/>
        </authorList>
    </citation>
    <scope>NUCLEOTIDE SEQUENCE [LARGE SCALE GENOMIC DNA]</scope>
    <source>
        <strain evidence="9 10">5J-6</strain>
    </source>
</reference>
<comment type="similarity">
    <text evidence="2">Belongs to the amino acid-polyamine-organocation (APC) superfamily. Spore germination protein (SGP) (TC 2.A.3.9) family.</text>
</comment>
<feature type="transmembrane region" description="Helical" evidence="8">
    <location>
        <begin position="309"/>
        <end position="332"/>
    </location>
</feature>
<gene>
    <name evidence="9" type="ORF">GQF01_32215</name>
</gene>
<feature type="transmembrane region" description="Helical" evidence="8">
    <location>
        <begin position="220"/>
        <end position="243"/>
    </location>
</feature>
<evidence type="ECO:0000313" key="10">
    <source>
        <dbReference type="Proteomes" id="UP000481087"/>
    </source>
</evidence>
<organism evidence="9 10">
    <name type="scientific">Paenibacillus silvestris</name>
    <dbReference type="NCBI Taxonomy" id="2606219"/>
    <lineage>
        <taxon>Bacteria</taxon>
        <taxon>Bacillati</taxon>
        <taxon>Bacillota</taxon>
        <taxon>Bacilli</taxon>
        <taxon>Bacillales</taxon>
        <taxon>Paenibacillaceae</taxon>
        <taxon>Paenibacillus</taxon>
    </lineage>
</organism>
<name>A0A6L8V8Z4_9BACL</name>
<comment type="caution">
    <text evidence="9">The sequence shown here is derived from an EMBL/GenBank/DDBJ whole genome shotgun (WGS) entry which is preliminary data.</text>
</comment>
<comment type="subcellular location">
    <subcellularLocation>
        <location evidence="1">Membrane</location>
        <topology evidence="1">Multi-pass membrane protein</topology>
    </subcellularLocation>
</comment>
<feature type="transmembrane region" description="Helical" evidence="8">
    <location>
        <begin position="338"/>
        <end position="362"/>
    </location>
</feature>
<evidence type="ECO:0000256" key="7">
    <source>
        <dbReference type="ARBA" id="ARBA00023136"/>
    </source>
</evidence>
<dbReference type="EMBL" id="WTUZ01000040">
    <property type="protein sequence ID" value="MZQ86783.1"/>
    <property type="molecule type" value="Genomic_DNA"/>
</dbReference>
<keyword evidence="6 8" id="KW-1133">Transmembrane helix</keyword>
<feature type="transmembrane region" description="Helical" evidence="8">
    <location>
        <begin position="119"/>
        <end position="138"/>
    </location>
</feature>
<evidence type="ECO:0000256" key="1">
    <source>
        <dbReference type="ARBA" id="ARBA00004141"/>
    </source>
</evidence>
<dbReference type="GO" id="GO:0016020">
    <property type="term" value="C:membrane"/>
    <property type="evidence" value="ECO:0007669"/>
    <property type="project" value="UniProtKB-SubCell"/>
</dbReference>
<dbReference type="GO" id="GO:0009847">
    <property type="term" value="P:spore germination"/>
    <property type="evidence" value="ECO:0007669"/>
    <property type="project" value="InterPro"/>
</dbReference>
<keyword evidence="4" id="KW-0309">Germination</keyword>
<feature type="transmembrane region" description="Helical" evidence="8">
    <location>
        <begin position="189"/>
        <end position="208"/>
    </location>
</feature>
<dbReference type="NCBIfam" id="TIGR00912">
    <property type="entry name" value="2A0309"/>
    <property type="match status" value="1"/>
</dbReference>
<keyword evidence="3" id="KW-0813">Transport</keyword>
<proteinExistence type="inferred from homology"/>
<evidence type="ECO:0000256" key="8">
    <source>
        <dbReference type="SAM" id="Phobius"/>
    </source>
</evidence>
<feature type="transmembrane region" description="Helical" evidence="8">
    <location>
        <begin position="83"/>
        <end position="104"/>
    </location>
</feature>
<dbReference type="Pfam" id="PF03845">
    <property type="entry name" value="Spore_permease"/>
    <property type="match status" value="1"/>
</dbReference>
<dbReference type="InterPro" id="IPR004761">
    <property type="entry name" value="Spore_GerAB"/>
</dbReference>
<evidence type="ECO:0000256" key="2">
    <source>
        <dbReference type="ARBA" id="ARBA00007998"/>
    </source>
</evidence>
<dbReference type="RefSeq" id="WP_161411215.1">
    <property type="nucleotide sequence ID" value="NZ_WTUZ01000040.1"/>
</dbReference>
<feature type="transmembrane region" description="Helical" evidence="8">
    <location>
        <begin position="272"/>
        <end position="297"/>
    </location>
</feature>
<dbReference type="PANTHER" id="PTHR34975">
    <property type="entry name" value="SPORE GERMINATION PROTEIN A2"/>
    <property type="match status" value="1"/>
</dbReference>
<accession>A0A6L8V8Z4</accession>
<evidence type="ECO:0000256" key="5">
    <source>
        <dbReference type="ARBA" id="ARBA00022692"/>
    </source>
</evidence>
<evidence type="ECO:0000256" key="3">
    <source>
        <dbReference type="ARBA" id="ARBA00022448"/>
    </source>
</evidence>
<evidence type="ECO:0000313" key="9">
    <source>
        <dbReference type="EMBL" id="MZQ86783.1"/>
    </source>
</evidence>
<dbReference type="PANTHER" id="PTHR34975:SF2">
    <property type="entry name" value="SPORE GERMINATION PROTEIN A2"/>
    <property type="match status" value="1"/>
</dbReference>
<keyword evidence="7 8" id="KW-0472">Membrane</keyword>
<keyword evidence="5 8" id="KW-0812">Transmembrane</keyword>
<feature type="transmembrane region" description="Helical" evidence="8">
    <location>
        <begin position="14"/>
        <end position="36"/>
    </location>
</feature>
<evidence type="ECO:0000256" key="4">
    <source>
        <dbReference type="ARBA" id="ARBA00022544"/>
    </source>
</evidence>
<sequence length="372" mass="42043">MNAYDNAKISLRQLTILIILGIIGDSILILPTIIASSAKQDSWLSMIVATFLGFLSGWLFASMANKLQRNSLFDFTLQKLGRYVGGCFCLLFLFEFFICILSLLSEMSQFMTTQMMPETPVNAIIIVFLTVIIIAYRYGIEAFARMSELLFPMFMVLFLFLIIFLMPQVDFSNLWPIAAKGMSQIWRGSIPAFTYGFTEMVILLMLVSNVTGNAKLTKPIMTGFALGGVIMFFIVLLCVLVLGTNLMETKYYPTFVLAQKITIGHFLERLEVILAFLWIITVFYKTLLLFYSLMTGISQMLKLKENHMLTIPIGMILLVGTVVGTPSIIIYIDLLKQYYVWFDLSFCVLVPLLLFVLLSIVGRKKQGLSSSK</sequence>
<protein>
    <submittedName>
        <fullName evidence="9">Endospore germination permease</fullName>
    </submittedName>
</protein>
<keyword evidence="10" id="KW-1185">Reference proteome</keyword>
<dbReference type="Gene3D" id="1.20.1740.10">
    <property type="entry name" value="Amino acid/polyamine transporter I"/>
    <property type="match status" value="1"/>
</dbReference>
<dbReference type="Proteomes" id="UP000481087">
    <property type="component" value="Unassembled WGS sequence"/>
</dbReference>
<evidence type="ECO:0000256" key="6">
    <source>
        <dbReference type="ARBA" id="ARBA00022989"/>
    </source>
</evidence>
<feature type="transmembrane region" description="Helical" evidence="8">
    <location>
        <begin position="150"/>
        <end position="169"/>
    </location>
</feature>
<dbReference type="AlphaFoldDB" id="A0A6L8V8Z4"/>
<feature type="transmembrane region" description="Helical" evidence="8">
    <location>
        <begin position="42"/>
        <end position="62"/>
    </location>
</feature>